<dbReference type="Proteomes" id="UP000251241">
    <property type="component" value="Unassembled WGS sequence"/>
</dbReference>
<sequence>MVEGWEKLKDQNPDKTIDVRFITTQAASKNDKIEAYSGAIKPSFYDFINNLWEPIKSGKYTNGNQFIGKPIQLTIKINIMILKQAAVGMSFYTKGGMRDLRKLLKITN</sequence>
<name>A0A2X2ISY7_SPHMU</name>
<reference evidence="1 2" key="1">
    <citation type="submission" date="2018-06" db="EMBL/GenBank/DDBJ databases">
        <authorList>
            <consortium name="Pathogen Informatics"/>
            <person name="Doyle S."/>
        </authorList>
    </citation>
    <scope>NUCLEOTIDE SEQUENCE [LARGE SCALE GENOMIC DNA]</scope>
    <source>
        <strain evidence="1 2">NCTC11343</strain>
    </source>
</reference>
<organism evidence="1 2">
    <name type="scientific">Sphingobacterium multivorum</name>
    <dbReference type="NCBI Taxonomy" id="28454"/>
    <lineage>
        <taxon>Bacteria</taxon>
        <taxon>Pseudomonadati</taxon>
        <taxon>Bacteroidota</taxon>
        <taxon>Sphingobacteriia</taxon>
        <taxon>Sphingobacteriales</taxon>
        <taxon>Sphingobacteriaceae</taxon>
        <taxon>Sphingobacterium</taxon>
    </lineage>
</organism>
<gene>
    <name evidence="1" type="ORF">NCTC11343_01928</name>
</gene>
<evidence type="ECO:0000313" key="2">
    <source>
        <dbReference type="Proteomes" id="UP000251241"/>
    </source>
</evidence>
<dbReference type="AlphaFoldDB" id="A0A2X2ISY7"/>
<protein>
    <submittedName>
        <fullName evidence="1">Uncharacterized protein</fullName>
    </submittedName>
</protein>
<accession>A0A2X2ISY7</accession>
<dbReference type="EMBL" id="UAUU01000008">
    <property type="protein sequence ID" value="SPZ85367.1"/>
    <property type="molecule type" value="Genomic_DNA"/>
</dbReference>
<evidence type="ECO:0000313" key="1">
    <source>
        <dbReference type="EMBL" id="SPZ85367.1"/>
    </source>
</evidence>
<proteinExistence type="predicted"/>